<dbReference type="EMBL" id="OZ019900">
    <property type="protein sequence ID" value="CAK9234576.1"/>
    <property type="molecule type" value="Genomic_DNA"/>
</dbReference>
<organism evidence="1 2">
    <name type="scientific">Sphagnum troendelagicum</name>
    <dbReference type="NCBI Taxonomy" id="128251"/>
    <lineage>
        <taxon>Eukaryota</taxon>
        <taxon>Viridiplantae</taxon>
        <taxon>Streptophyta</taxon>
        <taxon>Embryophyta</taxon>
        <taxon>Bryophyta</taxon>
        <taxon>Sphagnophytina</taxon>
        <taxon>Sphagnopsida</taxon>
        <taxon>Sphagnales</taxon>
        <taxon>Sphagnaceae</taxon>
        <taxon>Sphagnum</taxon>
    </lineage>
</organism>
<evidence type="ECO:0000313" key="2">
    <source>
        <dbReference type="Proteomes" id="UP001497512"/>
    </source>
</evidence>
<reference evidence="1" key="1">
    <citation type="submission" date="2024-02" db="EMBL/GenBank/DDBJ databases">
        <authorList>
            <consortium name="ELIXIR-Norway"/>
            <consortium name="Elixir Norway"/>
        </authorList>
    </citation>
    <scope>NUCLEOTIDE SEQUENCE</scope>
</reference>
<dbReference type="PANTHER" id="PTHR37067">
    <property type="entry name" value="PX DOMAIN-CONTAINING PROTEIN"/>
    <property type="match status" value="1"/>
</dbReference>
<dbReference type="PANTHER" id="PTHR37067:SF3">
    <property type="entry name" value="PX DOMAIN-CONTAINING PROTEIN"/>
    <property type="match status" value="1"/>
</dbReference>
<name>A0ABP0V0D2_9BRYO</name>
<protein>
    <submittedName>
        <fullName evidence="1">Uncharacterized protein</fullName>
    </submittedName>
</protein>
<accession>A0ABP0V0D2</accession>
<dbReference type="Proteomes" id="UP001497512">
    <property type="component" value="Chromosome 8"/>
</dbReference>
<proteinExistence type="predicted"/>
<gene>
    <name evidence="1" type="ORF">CSSPTR1EN2_LOCUS22286</name>
</gene>
<evidence type="ECO:0000313" key="1">
    <source>
        <dbReference type="EMBL" id="CAK9234576.1"/>
    </source>
</evidence>
<sequence length="278" mass="31550">MSSSKRAATPFKKSHTLDFALEVVSTDSRGDVSVQCLFCLYEGRQVVEVGVAGRKRKQRNDIQYFTKSFAPFKYRSHHLGQHAASWTEYQMLSNPTDAARKQLIKKKNEKKNAIKLFCKEEEVSVYTTTIKDVVRFDLAMDFVSIGLSFRQTTEAMQKAKTRTKTTKLSGLNDSIAGQYTRVLVAVALQQIVVILDHESVWAMSLAGDGSTHRGQSFFDLRVRACYRGELMNLHLAAIPMFDRHSAVHIFNLIVKFMDALYNKWRAKLIGVSTEVRTP</sequence>
<keyword evidence="2" id="KW-1185">Reference proteome</keyword>